<dbReference type="GO" id="GO:0032259">
    <property type="term" value="P:methylation"/>
    <property type="evidence" value="ECO:0007669"/>
    <property type="project" value="UniProtKB-KW"/>
</dbReference>
<name>A0A7W6FQI1_9SPHN</name>
<organism evidence="7 8">
    <name type="scientific">Sphingobium jiangsuense</name>
    <dbReference type="NCBI Taxonomy" id="870476"/>
    <lineage>
        <taxon>Bacteria</taxon>
        <taxon>Pseudomonadati</taxon>
        <taxon>Pseudomonadota</taxon>
        <taxon>Alphaproteobacteria</taxon>
        <taxon>Sphingomonadales</taxon>
        <taxon>Sphingomonadaceae</taxon>
        <taxon>Sphingobium</taxon>
    </lineage>
</organism>
<evidence type="ECO:0000256" key="3">
    <source>
        <dbReference type="ARBA" id="ARBA00023002"/>
    </source>
</evidence>
<protein>
    <submittedName>
        <fullName evidence="7">5,5'-dehydrodivanillate O-demethylase</fullName>
    </submittedName>
</protein>
<evidence type="ECO:0000313" key="7">
    <source>
        <dbReference type="EMBL" id="MBB3926039.1"/>
    </source>
</evidence>
<comment type="caution">
    <text evidence="7">The sequence shown here is derived from an EMBL/GenBank/DDBJ whole genome shotgun (WGS) entry which is preliminary data.</text>
</comment>
<dbReference type="GO" id="GO:0005506">
    <property type="term" value="F:iron ion binding"/>
    <property type="evidence" value="ECO:0007669"/>
    <property type="project" value="InterPro"/>
</dbReference>
<dbReference type="PANTHER" id="PTHR21266:SF59">
    <property type="entry name" value="BLR4922 PROTEIN"/>
    <property type="match status" value="1"/>
</dbReference>
<keyword evidence="2" id="KW-0479">Metal-binding</keyword>
<evidence type="ECO:0000256" key="5">
    <source>
        <dbReference type="ARBA" id="ARBA00023014"/>
    </source>
</evidence>
<keyword evidence="8" id="KW-1185">Reference proteome</keyword>
<dbReference type="InterPro" id="IPR017941">
    <property type="entry name" value="Rieske_2Fe-2S"/>
</dbReference>
<dbReference type="SUPFAM" id="SSF55961">
    <property type="entry name" value="Bet v1-like"/>
    <property type="match status" value="1"/>
</dbReference>
<evidence type="ECO:0000256" key="1">
    <source>
        <dbReference type="ARBA" id="ARBA00022714"/>
    </source>
</evidence>
<dbReference type="PANTHER" id="PTHR21266">
    <property type="entry name" value="IRON-SULFUR DOMAIN CONTAINING PROTEIN"/>
    <property type="match status" value="1"/>
</dbReference>
<accession>A0A7W6FQI1</accession>
<gene>
    <name evidence="7" type="ORF">GGR43_001754</name>
</gene>
<dbReference type="Gene3D" id="2.102.10.10">
    <property type="entry name" value="Rieske [2Fe-2S] iron-sulphur domain"/>
    <property type="match status" value="1"/>
</dbReference>
<keyword evidence="7" id="KW-0808">Transferase</keyword>
<evidence type="ECO:0000256" key="4">
    <source>
        <dbReference type="ARBA" id="ARBA00023004"/>
    </source>
</evidence>
<dbReference type="SUPFAM" id="SSF50022">
    <property type="entry name" value="ISP domain"/>
    <property type="match status" value="1"/>
</dbReference>
<keyword evidence="7" id="KW-0489">Methyltransferase</keyword>
<dbReference type="GO" id="GO:0051537">
    <property type="term" value="F:2 iron, 2 sulfur cluster binding"/>
    <property type="evidence" value="ECO:0007669"/>
    <property type="project" value="UniProtKB-KW"/>
</dbReference>
<sequence length="401" mass="45033">MNEQVAIQTPPPPLTDPGTIDYIHTGPGTLAGTYLRLFWQPIYVSRKLEAGRAVPLTIMNQKLALYRSQDGKVHCVENRCAHRGALLSTGWVEGDVIRCPFHGWAFGPDGQCVHQPLEAAGYAKNIRIGGYPTREYLGLVFAYLGEGEPPEFPTYPEWENAKFVSAQIDTRPCNWFQNVENFQDEGHVFFTHRRSAFEDLDLTQIPKIKTEKTPWGLSQTSLFPDGRRRATLFGMPNIGMFAVHPDNIKRQGEERNAEESAWQMFLDYRVPVDDESHLQVHAIAVFIDGEPSEDYKKRWEDFSDAEAEAHEVAAKVLSGELPYDAIAEKCHHVPLAQDEVVQVGQGVIADRRRGIENLGASDTGIVAIRRLYTEELTALAEGRPLRTWERPEGLLPLGGAE</sequence>
<keyword evidence="5" id="KW-0411">Iron-sulfur</keyword>
<evidence type="ECO:0000313" key="8">
    <source>
        <dbReference type="Proteomes" id="UP000571950"/>
    </source>
</evidence>
<dbReference type="EMBL" id="JACIDT010000005">
    <property type="protein sequence ID" value="MBB3926039.1"/>
    <property type="molecule type" value="Genomic_DNA"/>
</dbReference>
<dbReference type="InterPro" id="IPR050584">
    <property type="entry name" value="Cholesterol_7-desaturase"/>
</dbReference>
<dbReference type="AlphaFoldDB" id="A0A7W6FQI1"/>
<dbReference type="GO" id="GO:0016491">
    <property type="term" value="F:oxidoreductase activity"/>
    <property type="evidence" value="ECO:0007669"/>
    <property type="project" value="UniProtKB-KW"/>
</dbReference>
<feature type="domain" description="Rieske" evidence="6">
    <location>
        <begin position="39"/>
        <end position="142"/>
    </location>
</feature>
<dbReference type="PROSITE" id="PS51296">
    <property type="entry name" value="RIESKE"/>
    <property type="match status" value="1"/>
</dbReference>
<dbReference type="Proteomes" id="UP000571950">
    <property type="component" value="Unassembled WGS sequence"/>
</dbReference>
<evidence type="ECO:0000259" key="6">
    <source>
        <dbReference type="PROSITE" id="PS51296"/>
    </source>
</evidence>
<dbReference type="RefSeq" id="WP_188071594.1">
    <property type="nucleotide sequence ID" value="NZ_BSPS01000029.1"/>
</dbReference>
<keyword evidence="3" id="KW-0560">Oxidoreductase</keyword>
<evidence type="ECO:0000256" key="2">
    <source>
        <dbReference type="ARBA" id="ARBA00022723"/>
    </source>
</evidence>
<dbReference type="InterPro" id="IPR015881">
    <property type="entry name" value="ARHD_Rieske_2Fe_2S"/>
</dbReference>
<keyword evidence="4" id="KW-0408">Iron</keyword>
<dbReference type="InterPro" id="IPR036922">
    <property type="entry name" value="Rieske_2Fe-2S_sf"/>
</dbReference>
<dbReference type="PROSITE" id="PS00570">
    <property type="entry name" value="RING_HYDROXYL_ALPHA"/>
    <property type="match status" value="1"/>
</dbReference>
<reference evidence="7 8" key="1">
    <citation type="submission" date="2020-08" db="EMBL/GenBank/DDBJ databases">
        <title>Genomic Encyclopedia of Type Strains, Phase IV (KMG-IV): sequencing the most valuable type-strain genomes for metagenomic binning, comparative biology and taxonomic classification.</title>
        <authorList>
            <person name="Goeker M."/>
        </authorList>
    </citation>
    <scope>NUCLEOTIDE SEQUENCE [LARGE SCALE GENOMIC DNA]</scope>
    <source>
        <strain evidence="7 8">DSM 26189</strain>
    </source>
</reference>
<dbReference type="Pfam" id="PF00355">
    <property type="entry name" value="Rieske"/>
    <property type="match status" value="1"/>
</dbReference>
<keyword evidence="1" id="KW-0001">2Fe-2S</keyword>
<dbReference type="GO" id="GO:0008168">
    <property type="term" value="F:methyltransferase activity"/>
    <property type="evidence" value="ECO:0007669"/>
    <property type="project" value="UniProtKB-KW"/>
</dbReference>
<proteinExistence type="predicted"/>